<dbReference type="SUPFAM" id="SSF48592">
    <property type="entry name" value="GroEL equatorial domain-like"/>
    <property type="match status" value="1"/>
</dbReference>
<keyword evidence="4 6" id="KW-0143">Chaperone</keyword>
<comment type="caution">
    <text evidence="6">Lacks conserved residue(s) required for the propagation of feature annotation.</text>
</comment>
<name>A0A2Z2L8C2_9RICK</name>
<keyword evidence="10" id="KW-1185">Reference proteome</keyword>
<evidence type="ECO:0000256" key="1">
    <source>
        <dbReference type="ARBA" id="ARBA00006607"/>
    </source>
</evidence>
<dbReference type="SUPFAM" id="SSF54849">
    <property type="entry name" value="GroEL-intermediate domain like"/>
    <property type="match status" value="1"/>
</dbReference>
<evidence type="ECO:0000313" key="10">
    <source>
        <dbReference type="Proteomes" id="UP000259762"/>
    </source>
</evidence>
<dbReference type="EMBL" id="CP015994">
    <property type="protein sequence ID" value="ASI47868.1"/>
    <property type="molecule type" value="Genomic_DNA"/>
</dbReference>
<dbReference type="PRINTS" id="PR00298">
    <property type="entry name" value="CHAPERONIN60"/>
</dbReference>
<comment type="similarity">
    <text evidence="1 6 7">Belongs to the chaperonin (HSP60) family.</text>
</comment>
<evidence type="ECO:0000256" key="6">
    <source>
        <dbReference type="HAMAP-Rule" id="MF_00600"/>
    </source>
</evidence>
<dbReference type="EC" id="5.6.1.7" evidence="6"/>
<reference evidence="9 10" key="2">
    <citation type="journal article" date="2019" name="BMC Genomics">
        <title>The Anaplasma ovis genome reveals a high proportion of pseudogenes.</title>
        <authorList>
            <person name="Liu Z."/>
            <person name="Peasley A.M."/>
            <person name="Yang J."/>
            <person name="Li Y."/>
            <person name="Guan G."/>
            <person name="Luo J."/>
            <person name="Yin H."/>
            <person name="Brayton K.A."/>
        </authorList>
    </citation>
    <scope>NUCLEOTIDE SEQUENCE [LARGE SCALE GENOMIC DNA]</scope>
    <source>
        <strain evidence="9 10">Haibei</strain>
    </source>
</reference>
<dbReference type="NCBIfam" id="TIGR02348">
    <property type="entry name" value="GroEL"/>
    <property type="match status" value="1"/>
</dbReference>
<keyword evidence="6" id="KW-0963">Cytoplasm</keyword>
<dbReference type="InterPro" id="IPR002423">
    <property type="entry name" value="Cpn60/GroEL/TCP-1"/>
</dbReference>
<feature type="binding site" evidence="6">
    <location>
        <begin position="29"/>
        <end position="32"/>
    </location>
    <ligand>
        <name>ATP</name>
        <dbReference type="ChEBI" id="CHEBI:30616"/>
    </ligand>
</feature>
<dbReference type="GO" id="GO:0005524">
    <property type="term" value="F:ATP binding"/>
    <property type="evidence" value="ECO:0007669"/>
    <property type="project" value="UniProtKB-UniRule"/>
</dbReference>
<sequence>MANVVVTGEALDKSIREVVRILEDAVGCTAGPKGLTVAISKPYGSPEITKDGYKVMKSIKPEEPLAVAIANIITQSASQCNDKVGDGTTTCSILTAKVIEEVSKAKAAGADIISIKNGILKAKEAVLTALLSMKREVASEDEIAQVATISANGDKNIGSKIAQCVREVGKDGVITVEESKGFKDLEVERTDGMQFDRGYLSPYFVTNAEKMLVEFENPYIFLTEKKINLVQNILPVLENVARSGRPLLIIAEDVEGEALSTLVLNKLRGGLQVAAVKAPGFGDRRKDMLGDIAVIAGAKYVVNDELAVKVEDITLEDLGTAKTVRITKDTTTIIGSVDSNADSITSRISQIKSQIEVSSSDYDKEKLKERLAKLSGGVAVLKVGGSSEVEVKERKDRVEDALHATRAAVEEGVVPGGGAALLYTLASLDGVKGKNDDEQLGVNIIKRAVCAPIKRIIKNSGSEEAPCVIQHLLKQNDKELIFNVDTMNYANAFASGVMDPLKVVRIAFDLAVSLAAVFMTLNAVVVDVPNKEDAAGGAAGGMGGMGGMGGF</sequence>
<dbReference type="PANTHER" id="PTHR45633">
    <property type="entry name" value="60 KDA HEAT SHOCK PROTEIN, MITOCHONDRIAL"/>
    <property type="match status" value="1"/>
</dbReference>
<evidence type="ECO:0000256" key="8">
    <source>
        <dbReference type="RuleBase" id="RU000419"/>
    </source>
</evidence>
<evidence type="ECO:0000256" key="2">
    <source>
        <dbReference type="ARBA" id="ARBA00022741"/>
    </source>
</evidence>
<dbReference type="PROSITE" id="PS00296">
    <property type="entry name" value="CHAPERONINS_CPN60"/>
    <property type="match status" value="1"/>
</dbReference>
<dbReference type="NCBIfam" id="NF009487">
    <property type="entry name" value="PRK12849.1"/>
    <property type="match status" value="1"/>
</dbReference>
<dbReference type="GO" id="GO:0051082">
    <property type="term" value="F:unfolded protein binding"/>
    <property type="evidence" value="ECO:0007669"/>
    <property type="project" value="UniProtKB-UniRule"/>
</dbReference>
<dbReference type="InterPro" id="IPR027413">
    <property type="entry name" value="GROEL-like_equatorial_sf"/>
</dbReference>
<dbReference type="InterPro" id="IPR027409">
    <property type="entry name" value="GroEL-like_apical_dom_sf"/>
</dbReference>
<keyword evidence="2 6" id="KW-0547">Nucleotide-binding</keyword>
<dbReference type="RefSeq" id="WP_075139156.1">
    <property type="nucleotide sequence ID" value="NZ_CP015994.1"/>
</dbReference>
<feature type="binding site" evidence="6">
    <location>
        <position position="50"/>
    </location>
    <ligand>
        <name>ATP</name>
        <dbReference type="ChEBI" id="CHEBI:30616"/>
    </ligand>
</feature>
<evidence type="ECO:0000256" key="3">
    <source>
        <dbReference type="ARBA" id="ARBA00022840"/>
    </source>
</evidence>
<evidence type="ECO:0000256" key="5">
    <source>
        <dbReference type="ARBA" id="ARBA00023235"/>
    </source>
</evidence>
<dbReference type="NCBIfam" id="NF009489">
    <property type="entry name" value="PRK12851.1"/>
    <property type="match status" value="1"/>
</dbReference>
<reference evidence="10" key="1">
    <citation type="submission" date="2018-06" db="EMBL/GenBank/DDBJ databases">
        <title>The Anaplasma ovis genome reveals a high proportion of pseudogenes.</title>
        <authorList>
            <person name="Liu Z."/>
            <person name="Peasley A.M."/>
            <person name="Yang J."/>
            <person name="Li Y."/>
            <person name="Guan G."/>
            <person name="Luo J."/>
            <person name="Yin H."/>
            <person name="Brayton K.A."/>
        </authorList>
    </citation>
    <scope>NUCLEOTIDE SEQUENCE [LARGE SCALE GENOMIC DNA]</scope>
    <source>
        <strain evidence="10">Haibei</strain>
    </source>
</reference>
<organism evidence="9 10">
    <name type="scientific">Anaplasma ovis str. Haibei</name>
    <dbReference type="NCBI Taxonomy" id="1248439"/>
    <lineage>
        <taxon>Bacteria</taxon>
        <taxon>Pseudomonadati</taxon>
        <taxon>Pseudomonadota</taxon>
        <taxon>Alphaproteobacteria</taxon>
        <taxon>Rickettsiales</taxon>
        <taxon>Anaplasmataceae</taxon>
        <taxon>Anaplasma</taxon>
    </lineage>
</organism>
<dbReference type="Proteomes" id="UP000259762">
    <property type="component" value="Chromosome"/>
</dbReference>
<dbReference type="HAMAP" id="MF_00600">
    <property type="entry name" value="CH60"/>
    <property type="match status" value="1"/>
</dbReference>
<evidence type="ECO:0000256" key="7">
    <source>
        <dbReference type="RuleBase" id="RU000418"/>
    </source>
</evidence>
<protein>
    <recommendedName>
        <fullName evidence="6">Chaperonin GroEL</fullName>
        <ecNumber evidence="6">5.6.1.7</ecNumber>
    </recommendedName>
    <alternativeName>
        <fullName evidence="6">60 kDa chaperonin</fullName>
    </alternativeName>
    <alternativeName>
        <fullName evidence="6">Chaperonin-60</fullName>
        <shortName evidence="6">Cpn60</shortName>
    </alternativeName>
</protein>
<dbReference type="GO" id="GO:0016853">
    <property type="term" value="F:isomerase activity"/>
    <property type="evidence" value="ECO:0007669"/>
    <property type="project" value="UniProtKB-KW"/>
</dbReference>
<dbReference type="GO" id="GO:0140662">
    <property type="term" value="F:ATP-dependent protein folding chaperone"/>
    <property type="evidence" value="ECO:0007669"/>
    <property type="project" value="InterPro"/>
</dbReference>
<feature type="binding site" evidence="6">
    <location>
        <position position="499"/>
    </location>
    <ligand>
        <name>ATP</name>
        <dbReference type="ChEBI" id="CHEBI:30616"/>
    </ligand>
</feature>
<comment type="subunit">
    <text evidence="6 8">Forms a cylinder of 14 subunits composed of two heptameric rings stacked back-to-back. Interacts with the co-chaperonin GroES.</text>
</comment>
<dbReference type="Gene3D" id="1.10.560.10">
    <property type="entry name" value="GroEL-like equatorial domain"/>
    <property type="match status" value="1"/>
</dbReference>
<dbReference type="InterPro" id="IPR018370">
    <property type="entry name" value="Chaperonin_Cpn60_CS"/>
</dbReference>
<feature type="binding site" evidence="6">
    <location>
        <position position="417"/>
    </location>
    <ligand>
        <name>ATP</name>
        <dbReference type="ChEBI" id="CHEBI:30616"/>
    </ligand>
</feature>
<dbReference type="NCBIfam" id="NF000592">
    <property type="entry name" value="PRK00013.1"/>
    <property type="match status" value="1"/>
</dbReference>
<dbReference type="OrthoDB" id="9766614at2"/>
<dbReference type="SUPFAM" id="SSF52029">
    <property type="entry name" value="GroEL apical domain-like"/>
    <property type="match status" value="1"/>
</dbReference>
<dbReference type="Gene3D" id="3.30.260.10">
    <property type="entry name" value="TCP-1-like chaperonin intermediate domain"/>
    <property type="match status" value="1"/>
</dbReference>
<accession>A0A2Z2L8C2</accession>
<dbReference type="FunFam" id="3.50.7.10:FF:000001">
    <property type="entry name" value="60 kDa chaperonin"/>
    <property type="match status" value="1"/>
</dbReference>
<evidence type="ECO:0000256" key="4">
    <source>
        <dbReference type="ARBA" id="ARBA00023186"/>
    </source>
</evidence>
<dbReference type="AlphaFoldDB" id="A0A2Z2L8C2"/>
<dbReference type="InterPro" id="IPR001844">
    <property type="entry name" value="Cpn60/GroEL"/>
</dbReference>
<dbReference type="NCBIfam" id="NF009488">
    <property type="entry name" value="PRK12850.1"/>
    <property type="match status" value="1"/>
</dbReference>
<dbReference type="KEGG" id="aoh:AOV_03495"/>
<comment type="function">
    <text evidence="6 8">Together with its co-chaperonin GroES, plays an essential role in assisting protein folding. The GroEL-GroES system forms a nano-cage that allows encapsulation of the non-native substrate proteins and provides a physical environment optimized to promote and accelerate protein folding.</text>
</comment>
<keyword evidence="5 6" id="KW-0413">Isomerase</keyword>
<dbReference type="InterPro" id="IPR027410">
    <property type="entry name" value="TCP-1-like_intermed_sf"/>
</dbReference>
<dbReference type="Pfam" id="PF00118">
    <property type="entry name" value="Cpn60_TCP1"/>
    <property type="match status" value="1"/>
</dbReference>
<dbReference type="GO" id="GO:0005737">
    <property type="term" value="C:cytoplasm"/>
    <property type="evidence" value="ECO:0007669"/>
    <property type="project" value="UniProtKB-SubCell"/>
</dbReference>
<dbReference type="GO" id="GO:0042026">
    <property type="term" value="P:protein refolding"/>
    <property type="evidence" value="ECO:0007669"/>
    <property type="project" value="UniProtKB-UniRule"/>
</dbReference>
<dbReference type="Gene3D" id="3.50.7.10">
    <property type="entry name" value="GroEL"/>
    <property type="match status" value="1"/>
</dbReference>
<evidence type="ECO:0000313" key="9">
    <source>
        <dbReference type="EMBL" id="ASI47868.1"/>
    </source>
</evidence>
<keyword evidence="3 6" id="KW-0067">ATP-binding</keyword>
<feature type="binding site" evidence="6">
    <location>
        <begin position="86"/>
        <end position="90"/>
    </location>
    <ligand>
        <name>ATP</name>
        <dbReference type="ChEBI" id="CHEBI:30616"/>
    </ligand>
</feature>
<gene>
    <name evidence="6" type="primary">groEL</name>
    <name evidence="6" type="synonym">groL</name>
    <name evidence="9" type="ORF">AOV_03495</name>
</gene>
<comment type="subcellular location">
    <subcellularLocation>
        <location evidence="6">Cytoplasm</location>
    </subcellularLocation>
</comment>
<proteinExistence type="inferred from homology"/>
<dbReference type="CDD" id="cd03344">
    <property type="entry name" value="GroEL"/>
    <property type="match status" value="1"/>
</dbReference>